<accession>A0A0T5P395</accession>
<dbReference type="InterPro" id="IPR000873">
    <property type="entry name" value="AMP-dep_synth/lig_dom"/>
</dbReference>
<dbReference type="Proteomes" id="UP000325785">
    <property type="component" value="Chromosome"/>
</dbReference>
<dbReference type="SUPFAM" id="SSF56801">
    <property type="entry name" value="Acetyl-CoA synthetase-like"/>
    <property type="match status" value="1"/>
</dbReference>
<gene>
    <name evidence="6" type="ORF">RIdsm_01069</name>
    <name evidence="5" type="ORF">XM52_23190</name>
</gene>
<dbReference type="InterPro" id="IPR025110">
    <property type="entry name" value="AMP-bd_C"/>
</dbReference>
<name>A0A0T5P395_9RHOB</name>
<dbReference type="RefSeq" id="WP_057820057.1">
    <property type="nucleotide sequence ID" value="NZ_CP031598.1"/>
</dbReference>
<dbReference type="PANTHER" id="PTHR43201">
    <property type="entry name" value="ACYL-COA SYNTHETASE"/>
    <property type="match status" value="1"/>
</dbReference>
<evidence type="ECO:0000256" key="2">
    <source>
        <dbReference type="ARBA" id="ARBA00022598"/>
    </source>
</evidence>
<organism evidence="5 7">
    <name type="scientific">Roseovarius indicus</name>
    <dbReference type="NCBI Taxonomy" id="540747"/>
    <lineage>
        <taxon>Bacteria</taxon>
        <taxon>Pseudomonadati</taxon>
        <taxon>Pseudomonadota</taxon>
        <taxon>Alphaproteobacteria</taxon>
        <taxon>Rhodobacterales</taxon>
        <taxon>Roseobacteraceae</taxon>
        <taxon>Roseovarius</taxon>
    </lineage>
</organism>
<evidence type="ECO:0000259" key="3">
    <source>
        <dbReference type="Pfam" id="PF00501"/>
    </source>
</evidence>
<dbReference type="GO" id="GO:0031956">
    <property type="term" value="F:medium-chain fatty acid-CoA ligase activity"/>
    <property type="evidence" value="ECO:0007669"/>
    <property type="project" value="TreeGrafter"/>
</dbReference>
<dbReference type="InterPro" id="IPR045851">
    <property type="entry name" value="AMP-bd_C_sf"/>
</dbReference>
<dbReference type="STRING" id="540747.SAMN04488031_106171"/>
<evidence type="ECO:0000313" key="5">
    <source>
        <dbReference type="EMBL" id="KRS15526.1"/>
    </source>
</evidence>
<dbReference type="AlphaFoldDB" id="A0A0T5P395"/>
<evidence type="ECO:0000259" key="4">
    <source>
        <dbReference type="Pfam" id="PF13193"/>
    </source>
</evidence>
<dbReference type="Pfam" id="PF13193">
    <property type="entry name" value="AMP-binding_C"/>
    <property type="match status" value="1"/>
</dbReference>
<dbReference type="EC" id="6.2.1.3" evidence="6"/>
<dbReference type="PROSITE" id="PS00455">
    <property type="entry name" value="AMP_BINDING"/>
    <property type="match status" value="1"/>
</dbReference>
<evidence type="ECO:0000313" key="8">
    <source>
        <dbReference type="Proteomes" id="UP000325785"/>
    </source>
</evidence>
<dbReference type="PANTHER" id="PTHR43201:SF5">
    <property type="entry name" value="MEDIUM-CHAIN ACYL-COA LIGASE ACSF2, MITOCHONDRIAL"/>
    <property type="match status" value="1"/>
</dbReference>
<dbReference type="InterPro" id="IPR020845">
    <property type="entry name" value="AMP-binding_CS"/>
</dbReference>
<keyword evidence="2 6" id="KW-0436">Ligase</keyword>
<dbReference type="Gene3D" id="3.30.300.30">
    <property type="match status" value="1"/>
</dbReference>
<dbReference type="EMBL" id="LAXI01000021">
    <property type="protein sequence ID" value="KRS15526.1"/>
    <property type="molecule type" value="Genomic_DNA"/>
</dbReference>
<dbReference type="InterPro" id="IPR042099">
    <property type="entry name" value="ANL_N_sf"/>
</dbReference>
<dbReference type="Proteomes" id="UP000051401">
    <property type="component" value="Unassembled WGS sequence"/>
</dbReference>
<comment type="similarity">
    <text evidence="1">Belongs to the ATP-dependent AMP-binding enzyme family.</text>
</comment>
<protein>
    <submittedName>
        <fullName evidence="6">Long-chain-fatty-acid--CoA ligase FadD13</fullName>
        <ecNumber evidence="6">6.2.1.3</ecNumber>
    </submittedName>
</protein>
<sequence length="506" mass="55810">MTSLIDNLLRQAEAHPDAPALIDEDYELNWQDLADQALRCASMFGETGVQAGDRVALLCPNRPAYVICWLALANLGAVAVSVNTSLIGEGLRHSIVNSETHHILAEQALFDEKRGDLEPVMEGRSLITFEDEADLAAQAASLPRAPVFDGDVAEPFSIIFTSGTTGFPKGVINSQSVFVASGYWMSRFLDITREDRIMVFLPLFHTNPQMYAVASALETGCALVIRPKFSASRLFEDAKRFGATMFTYVGTVLSMLCARRKEEDRDHAITRCVGGGCPPEVFDTLQARFGITAHELYGMTEVGGWVTGSRADAMRRGTCGVPRKDMELRVVDGNDRDCAPGTRGEIVVRPKESEVIFSGYFNNAEASWKSVRNLWFHTGDAGSFDADGFLTFHGRMREIIRRGGENISPTEIETVLLDHPKIRDVACLGVPDPIRGEEIKAVIVADDLSPSEIPAFLESRIARHMFPRFVQFAAEIPRTETEKIRREALKADRNGEIDLAGDTEYA</sequence>
<dbReference type="EMBL" id="CP031598">
    <property type="protein sequence ID" value="QEW25283.1"/>
    <property type="molecule type" value="Genomic_DNA"/>
</dbReference>
<feature type="domain" description="AMP-binding enzyme C-terminal" evidence="4">
    <location>
        <begin position="411"/>
        <end position="483"/>
    </location>
</feature>
<reference evidence="6 8" key="2">
    <citation type="submission" date="2018-08" db="EMBL/GenBank/DDBJ databases">
        <title>Genetic Globetrotter - A new plasmid hitch-hiking vast phylogenetic and geographic distances.</title>
        <authorList>
            <person name="Vollmers J."/>
            <person name="Petersen J."/>
        </authorList>
    </citation>
    <scope>NUCLEOTIDE SEQUENCE [LARGE SCALE GENOMIC DNA]</scope>
    <source>
        <strain evidence="6 8">DSM 26383</strain>
    </source>
</reference>
<dbReference type="KEGG" id="rid:RIdsm_01069"/>
<evidence type="ECO:0000256" key="1">
    <source>
        <dbReference type="ARBA" id="ARBA00006432"/>
    </source>
</evidence>
<feature type="domain" description="AMP-dependent synthetase/ligase" evidence="3">
    <location>
        <begin position="10"/>
        <end position="361"/>
    </location>
</feature>
<reference evidence="5 7" key="1">
    <citation type="submission" date="2015-04" db="EMBL/GenBank/DDBJ databases">
        <title>The draft genome sequence of Roseovarius indicus B108T.</title>
        <authorList>
            <person name="Li G."/>
            <person name="Lai Q."/>
            <person name="Shao Z."/>
            <person name="Yan P."/>
        </authorList>
    </citation>
    <scope>NUCLEOTIDE SEQUENCE [LARGE SCALE GENOMIC DNA]</scope>
    <source>
        <strain evidence="5 7">B108</strain>
    </source>
</reference>
<dbReference type="GO" id="GO:0004467">
    <property type="term" value="F:long-chain fatty acid-CoA ligase activity"/>
    <property type="evidence" value="ECO:0007669"/>
    <property type="project" value="UniProtKB-EC"/>
</dbReference>
<dbReference type="Pfam" id="PF00501">
    <property type="entry name" value="AMP-binding"/>
    <property type="match status" value="1"/>
</dbReference>
<keyword evidence="7" id="KW-1185">Reference proteome</keyword>
<dbReference type="Gene3D" id="3.40.50.12780">
    <property type="entry name" value="N-terminal domain of ligase-like"/>
    <property type="match status" value="1"/>
</dbReference>
<evidence type="ECO:0000313" key="7">
    <source>
        <dbReference type="Proteomes" id="UP000051401"/>
    </source>
</evidence>
<evidence type="ECO:0000313" key="6">
    <source>
        <dbReference type="EMBL" id="QEW25283.1"/>
    </source>
</evidence>
<dbReference type="PATRIC" id="fig|540747.5.peg.2996"/>
<dbReference type="OrthoDB" id="7315605at2"/>
<proteinExistence type="inferred from homology"/>